<protein>
    <recommendedName>
        <fullName evidence="12">Olfactory receptor</fullName>
    </recommendedName>
</protein>
<evidence type="ECO:0000256" key="11">
    <source>
        <dbReference type="RuleBase" id="RU000688"/>
    </source>
</evidence>
<dbReference type="FunFam" id="1.20.1070.10:FF:000001">
    <property type="entry name" value="Olfactory receptor"/>
    <property type="match status" value="1"/>
</dbReference>
<feature type="transmembrane region" description="Helical" evidence="12">
    <location>
        <begin position="143"/>
        <end position="167"/>
    </location>
</feature>
<dbReference type="InterPro" id="IPR000276">
    <property type="entry name" value="GPCR_Rhodpsn"/>
</dbReference>
<feature type="transmembrane region" description="Helical" evidence="12">
    <location>
        <begin position="63"/>
        <end position="82"/>
    </location>
</feature>
<dbReference type="PANTHER" id="PTHR26452">
    <property type="entry name" value="OLFACTORY RECEPTOR"/>
    <property type="match status" value="1"/>
</dbReference>
<feature type="transmembrane region" description="Helical" evidence="12">
    <location>
        <begin position="29"/>
        <end position="51"/>
    </location>
</feature>
<evidence type="ECO:0000256" key="12">
    <source>
        <dbReference type="RuleBase" id="RU363047"/>
    </source>
</evidence>
<comment type="similarity">
    <text evidence="11">Belongs to the G-protein coupled receptor 1 family.</text>
</comment>
<dbReference type="Proteomes" id="UP000694403">
    <property type="component" value="Unplaced"/>
</dbReference>
<dbReference type="InterPro" id="IPR000725">
    <property type="entry name" value="Olfact_rcpt"/>
</dbReference>
<keyword evidence="6 12" id="KW-1133">Transmembrane helix</keyword>
<dbReference type="PRINTS" id="PR00237">
    <property type="entry name" value="GPCRRHODOPSN"/>
</dbReference>
<keyword evidence="3 12" id="KW-0716">Sensory transduction</keyword>
<evidence type="ECO:0000259" key="13">
    <source>
        <dbReference type="PROSITE" id="PS50262"/>
    </source>
</evidence>
<dbReference type="CDD" id="cd15911">
    <property type="entry name" value="7tmA_OR11A-like"/>
    <property type="match status" value="1"/>
</dbReference>
<evidence type="ECO:0000256" key="3">
    <source>
        <dbReference type="ARBA" id="ARBA00022606"/>
    </source>
</evidence>
<reference evidence="14" key="1">
    <citation type="submission" date="2025-08" db="UniProtKB">
        <authorList>
            <consortium name="Ensembl"/>
        </authorList>
    </citation>
    <scope>IDENTIFICATION</scope>
</reference>
<evidence type="ECO:0000256" key="7">
    <source>
        <dbReference type="ARBA" id="ARBA00023040"/>
    </source>
</evidence>
<evidence type="ECO:0000256" key="10">
    <source>
        <dbReference type="ARBA" id="ARBA00023224"/>
    </source>
</evidence>
<keyword evidence="15" id="KW-1185">Reference proteome</keyword>
<keyword evidence="7 11" id="KW-0297">G-protein coupled receptor</keyword>
<dbReference type="PRINTS" id="PR00245">
    <property type="entry name" value="OLFACTORYR"/>
</dbReference>
<feature type="transmembrane region" description="Helical" evidence="12">
    <location>
        <begin position="276"/>
        <end position="295"/>
    </location>
</feature>
<evidence type="ECO:0000256" key="1">
    <source>
        <dbReference type="ARBA" id="ARBA00004651"/>
    </source>
</evidence>
<dbReference type="InterPro" id="IPR050516">
    <property type="entry name" value="Olfactory_GPCR"/>
</dbReference>
<keyword evidence="10 11" id="KW-0807">Transducer</keyword>
<name>A0A8C3S986_CHESE</name>
<dbReference type="GO" id="GO:0004984">
    <property type="term" value="F:olfactory receptor activity"/>
    <property type="evidence" value="ECO:0007669"/>
    <property type="project" value="InterPro"/>
</dbReference>
<feature type="transmembrane region" description="Helical" evidence="12">
    <location>
        <begin position="200"/>
        <end position="225"/>
    </location>
</feature>
<dbReference type="SUPFAM" id="SSF81321">
    <property type="entry name" value="Family A G protein-coupled receptor-like"/>
    <property type="match status" value="1"/>
</dbReference>
<evidence type="ECO:0000313" key="15">
    <source>
        <dbReference type="Proteomes" id="UP000694403"/>
    </source>
</evidence>
<comment type="subcellular location">
    <subcellularLocation>
        <location evidence="1 12">Cell membrane</location>
        <topology evidence="1 12">Multi-pass membrane protein</topology>
    </subcellularLocation>
</comment>
<dbReference type="PROSITE" id="PS50262">
    <property type="entry name" value="G_PROTEIN_RECEP_F1_2"/>
    <property type="match status" value="1"/>
</dbReference>
<keyword evidence="4 11" id="KW-0812">Transmembrane</keyword>
<dbReference type="Pfam" id="PF13853">
    <property type="entry name" value="7tm_4"/>
    <property type="match status" value="1"/>
</dbReference>
<dbReference type="AlphaFoldDB" id="A0A8C3S986"/>
<keyword evidence="2 12" id="KW-1003">Cell membrane</keyword>
<evidence type="ECO:0000256" key="2">
    <source>
        <dbReference type="ARBA" id="ARBA00022475"/>
    </source>
</evidence>
<dbReference type="GO" id="GO:0005886">
    <property type="term" value="C:plasma membrane"/>
    <property type="evidence" value="ECO:0007669"/>
    <property type="project" value="UniProtKB-SubCell"/>
</dbReference>
<feature type="domain" description="G-protein coupled receptors family 1 profile" evidence="13">
    <location>
        <begin position="44"/>
        <end position="293"/>
    </location>
</feature>
<keyword evidence="5 12" id="KW-0552">Olfaction</keyword>
<keyword evidence="8 12" id="KW-0472">Membrane</keyword>
<accession>A0A8C3S986</accession>
<keyword evidence="9 11" id="KW-0675">Receptor</keyword>
<evidence type="ECO:0000256" key="4">
    <source>
        <dbReference type="ARBA" id="ARBA00022692"/>
    </source>
</evidence>
<dbReference type="InterPro" id="IPR017452">
    <property type="entry name" value="GPCR_Rhodpsn_7TM"/>
</dbReference>
<evidence type="ECO:0000256" key="5">
    <source>
        <dbReference type="ARBA" id="ARBA00022725"/>
    </source>
</evidence>
<organism evidence="14 15">
    <name type="scientific">Chelydra serpentina</name>
    <name type="common">Snapping turtle</name>
    <name type="synonym">Testudo serpentina</name>
    <dbReference type="NCBI Taxonomy" id="8475"/>
    <lineage>
        <taxon>Eukaryota</taxon>
        <taxon>Metazoa</taxon>
        <taxon>Chordata</taxon>
        <taxon>Craniata</taxon>
        <taxon>Vertebrata</taxon>
        <taxon>Euteleostomi</taxon>
        <taxon>Archelosauria</taxon>
        <taxon>Testudinata</taxon>
        <taxon>Testudines</taxon>
        <taxon>Cryptodira</taxon>
        <taxon>Durocryptodira</taxon>
        <taxon>Americhelydia</taxon>
        <taxon>Chelydroidea</taxon>
        <taxon>Chelydridae</taxon>
        <taxon>Chelydra</taxon>
    </lineage>
</organism>
<evidence type="ECO:0000256" key="9">
    <source>
        <dbReference type="ARBA" id="ARBA00023170"/>
    </source>
</evidence>
<feature type="transmembrane region" description="Helical" evidence="12">
    <location>
        <begin position="94"/>
        <end position="123"/>
    </location>
</feature>
<evidence type="ECO:0000256" key="6">
    <source>
        <dbReference type="ARBA" id="ARBA00022989"/>
    </source>
</evidence>
<evidence type="ECO:0000313" key="14">
    <source>
        <dbReference type="Ensembl" id="ENSCSRP00000010881.1"/>
    </source>
</evidence>
<dbReference type="GO" id="GO:0004930">
    <property type="term" value="F:G protein-coupled receptor activity"/>
    <property type="evidence" value="ECO:0007669"/>
    <property type="project" value="UniProtKB-KW"/>
</dbReference>
<dbReference type="Gene3D" id="1.20.1070.10">
    <property type="entry name" value="Rhodopsin 7-helix transmembrane proteins"/>
    <property type="match status" value="1"/>
</dbReference>
<proteinExistence type="inferred from homology"/>
<feature type="transmembrane region" description="Helical" evidence="12">
    <location>
        <begin position="246"/>
        <end position="264"/>
    </location>
</feature>
<reference evidence="14" key="2">
    <citation type="submission" date="2025-09" db="UniProtKB">
        <authorList>
            <consortium name="Ensembl"/>
        </authorList>
    </citation>
    <scope>IDENTIFICATION</scope>
</reference>
<evidence type="ECO:0000256" key="8">
    <source>
        <dbReference type="ARBA" id="ARBA00023136"/>
    </source>
</evidence>
<sequence>MGVIEKENQTANTEFILLGFGDFHEMQPLLFVTFLFIYTITMSGNIVIVLVIAADHNLHTPMYFLLGNLSFLEICYTSTIVPKMLRSFLTVREVILFMGCVAQLYIFGSLAVTECLLLSVMSYDRYLAICHPLSYASVMNFKVCLQLAAGCWITGFLTPIAMMVLTFTLPFCASKEVGHFFCDFMPLLKLSCTDTHLVEFLSFTVSACVTLVPFLLTLTSYYRIILTIRRIPSTTGKQKAFSTCSSHLLVVSIFYGTIIIVYGAPVGNQSPALNKAFSLLYTVISPMFNPLIYSLRNKEVKDALTLGKLQVSHPPSRIPAYMSLQDTNSGAQGRL</sequence>
<dbReference type="PROSITE" id="PS00237">
    <property type="entry name" value="G_PROTEIN_RECEP_F1_1"/>
    <property type="match status" value="1"/>
</dbReference>
<dbReference type="Ensembl" id="ENSCSRT00000011287.1">
    <property type="protein sequence ID" value="ENSCSRP00000010881.1"/>
    <property type="gene ID" value="ENSCSRG00000008040.1"/>
</dbReference>